<organism evidence="1 2">
    <name type="scientific">Enterococcus faecalis</name>
    <name type="common">Streptococcus faecalis</name>
    <dbReference type="NCBI Taxonomy" id="1351"/>
    <lineage>
        <taxon>Bacteria</taxon>
        <taxon>Bacillati</taxon>
        <taxon>Bacillota</taxon>
        <taxon>Bacilli</taxon>
        <taxon>Lactobacillales</taxon>
        <taxon>Enterococcaceae</taxon>
        <taxon>Enterococcus</taxon>
    </lineage>
</organism>
<reference evidence="1" key="1">
    <citation type="submission" date="2022-08" db="EMBL/GenBank/DDBJ databases">
        <title>Molecular epidemiological analysis of five strains of VanD-type vancomycin-resistant Enterococcus faecalis.</title>
        <authorList>
            <person name="Mimura K."/>
            <person name="Hashimoto Y."/>
            <person name="Tomita H."/>
        </authorList>
    </citation>
    <scope>NUCLEOTIDE SEQUENCE</scope>
    <source>
        <strain evidence="1">SVR2332</strain>
    </source>
</reference>
<sequence>MDNPMIKNSGLYDTIMVIITNSKGYSEVIPITKNKIAEGIFLLSTK</sequence>
<evidence type="ECO:0000313" key="2">
    <source>
        <dbReference type="Proteomes" id="UP001317613"/>
    </source>
</evidence>
<proteinExistence type="predicted"/>
<dbReference type="Proteomes" id="UP001317613">
    <property type="component" value="Chromosome"/>
</dbReference>
<accession>A0AC59HUR7</accession>
<name>A0AC59HUR7_ENTFL</name>
<gene>
    <name evidence="1" type="ORF">EfsSVR2332_34630</name>
</gene>
<evidence type="ECO:0000313" key="1">
    <source>
        <dbReference type="EMBL" id="BDQ63385.1"/>
    </source>
</evidence>
<dbReference type="EMBL" id="AP026729">
    <property type="protein sequence ID" value="BDQ63385.1"/>
    <property type="molecule type" value="Genomic_DNA"/>
</dbReference>
<protein>
    <submittedName>
        <fullName evidence="1">Uncharacterized protein</fullName>
    </submittedName>
</protein>